<name>A0ABM8UZ02_THEXY</name>
<dbReference type="Proteomes" id="UP000681526">
    <property type="component" value="Unassembled WGS sequence"/>
</dbReference>
<keyword evidence="1" id="KW-0472">Membrane</keyword>
<dbReference type="RefSeq" id="WP_213482966.1">
    <property type="nucleotide sequence ID" value="NZ_CAJRAY010000001.1"/>
</dbReference>
<dbReference type="Pfam" id="PF00563">
    <property type="entry name" value="EAL"/>
    <property type="match status" value="1"/>
</dbReference>
<dbReference type="InterPro" id="IPR029787">
    <property type="entry name" value="Nucleotide_cyclase"/>
</dbReference>
<keyword evidence="1" id="KW-1133">Transmembrane helix</keyword>
<dbReference type="Pfam" id="PF00990">
    <property type="entry name" value="GGDEF"/>
    <property type="match status" value="1"/>
</dbReference>
<dbReference type="InterPro" id="IPR001633">
    <property type="entry name" value="EAL_dom"/>
</dbReference>
<proteinExistence type="predicted"/>
<evidence type="ECO:0000259" key="3">
    <source>
        <dbReference type="PROSITE" id="PS50887"/>
    </source>
</evidence>
<dbReference type="Gene3D" id="3.30.70.270">
    <property type="match status" value="1"/>
</dbReference>
<dbReference type="PROSITE" id="PS50887">
    <property type="entry name" value="GGDEF"/>
    <property type="match status" value="1"/>
</dbReference>
<dbReference type="PANTHER" id="PTHR44757">
    <property type="entry name" value="DIGUANYLATE CYCLASE DGCP"/>
    <property type="match status" value="1"/>
</dbReference>
<comment type="caution">
    <text evidence="4">The sequence shown here is derived from an EMBL/GenBank/DDBJ whole genome shotgun (WGS) entry which is preliminary data.</text>
</comment>
<dbReference type="SMART" id="SM00052">
    <property type="entry name" value="EAL"/>
    <property type="match status" value="1"/>
</dbReference>
<dbReference type="InterPro" id="IPR000160">
    <property type="entry name" value="GGDEF_dom"/>
</dbReference>
<dbReference type="SMART" id="SM00267">
    <property type="entry name" value="GGDEF"/>
    <property type="match status" value="1"/>
</dbReference>
<evidence type="ECO:0000259" key="2">
    <source>
        <dbReference type="PROSITE" id="PS50883"/>
    </source>
</evidence>
<feature type="transmembrane region" description="Helical" evidence="1">
    <location>
        <begin position="267"/>
        <end position="288"/>
    </location>
</feature>
<accession>A0ABM8UZ02</accession>
<keyword evidence="5" id="KW-1185">Reference proteome</keyword>
<dbReference type="InterPro" id="IPR043128">
    <property type="entry name" value="Rev_trsase/Diguanyl_cyclase"/>
</dbReference>
<dbReference type="CDD" id="cd01949">
    <property type="entry name" value="GGDEF"/>
    <property type="match status" value="1"/>
</dbReference>
<dbReference type="InterPro" id="IPR052155">
    <property type="entry name" value="Biofilm_reg_signaling"/>
</dbReference>
<evidence type="ECO:0000313" key="5">
    <source>
        <dbReference type="Proteomes" id="UP000681526"/>
    </source>
</evidence>
<gene>
    <name evidence="4" type="primary">txxe 3817</name>
    <name evidence="4" type="ORF">TXXE_00005</name>
</gene>
<dbReference type="SUPFAM" id="SSF141868">
    <property type="entry name" value="EAL domain-like"/>
    <property type="match status" value="1"/>
</dbReference>
<reference evidence="4 5" key="1">
    <citation type="submission" date="2021-04" db="EMBL/GenBank/DDBJ databases">
        <authorList>
            <person name="Rakotoarivonina H."/>
        </authorList>
    </citation>
    <scope>NUCLEOTIDE SEQUENCE [LARGE SCALE GENOMIC DNA]</scope>
    <source>
        <strain evidence="4 5">XE</strain>
    </source>
</reference>
<evidence type="ECO:0000313" key="4">
    <source>
        <dbReference type="EMBL" id="CAG5076147.1"/>
    </source>
</evidence>
<dbReference type="NCBIfam" id="TIGR00254">
    <property type="entry name" value="GGDEF"/>
    <property type="match status" value="1"/>
</dbReference>
<dbReference type="EMBL" id="CAJRAY010000001">
    <property type="protein sequence ID" value="CAG5076147.1"/>
    <property type="molecule type" value="Genomic_DNA"/>
</dbReference>
<protein>
    <submittedName>
        <fullName evidence="4">Diguanylate cyclase/phosphodiesterase with PAS/PAC sensor(S), Signal transduction family proteinGGDEF</fullName>
    </submittedName>
</protein>
<dbReference type="PANTHER" id="PTHR44757:SF2">
    <property type="entry name" value="BIOFILM ARCHITECTURE MAINTENANCE PROTEIN MBAA"/>
    <property type="match status" value="1"/>
</dbReference>
<feature type="transmembrane region" description="Helical" evidence="1">
    <location>
        <begin position="9"/>
        <end position="29"/>
    </location>
</feature>
<dbReference type="Gene3D" id="3.20.20.450">
    <property type="entry name" value="EAL domain"/>
    <property type="match status" value="1"/>
</dbReference>
<dbReference type="PROSITE" id="PS50883">
    <property type="entry name" value="EAL"/>
    <property type="match status" value="1"/>
</dbReference>
<feature type="domain" description="GGDEF" evidence="3">
    <location>
        <begin position="341"/>
        <end position="474"/>
    </location>
</feature>
<dbReference type="CDD" id="cd01948">
    <property type="entry name" value="EAL"/>
    <property type="match status" value="1"/>
</dbReference>
<sequence>MEDKGMRRWFWGAAVLTTWLVLSVGTIVYQKQKLDETERLEYEAAAAVAAWADEFAAWTKMRIAELRVMAGTTAVRSGNDEEALPYLAEERTRHADLPLLGLIGPDGTIVFPDGSSASVKEDGAVPHEADGGGMLYGPVDGPHGETGLVLAFSVERTDGAPGGAVGSFVPLAWVHETFYTYTLTEEQTVYFLAGDAAFRLTEGGGPAEDPGLAGRIGSRDDADSGVIRFERDGEDFLLIYGKAAGTPWTLAAAAPGRLLLASAGSGFWRTAAGFALLDAVLLLLLYVFHQGFASRFRDLKKRLAQMSHAARHDLLTALPNRLQLREALNALIRSHPFSEDRLIGLVLIDLDRFKNVNDALGHNVGDRLLIAAAGQLGAALRQGQRLYRLGGDEFVLLFEALKAPGEGIAEAERVLGRLREPIRLEHHEFIVTGSAGISFYPKHAASGGELLRNADLAMYRAKKLGGGCLVCYDESMVEQTTREVAIEQHLRKAVAEGELALVYQPIQAIAKGKCGLFAEALLRWHSRELGPVRPDLFIPIAESTGLIVEIGEWVLRQACTQLGLWRRSGLPIDRVSVNLSAIQLEQPGFVDTVRTILAETGCDPDGLMLELTESAVISRMDVIARTLRELSDLGILIALDDFGIGYSSLSVLNQLDVDVLKIDRSFISRIHDGSKDRALVKVILSIASLLGIDSIAEGVETEEQLEMLRGMQCTHAQGYLLSKPLDRAEFERYAVRYRNPGLT</sequence>
<dbReference type="InterPro" id="IPR035919">
    <property type="entry name" value="EAL_sf"/>
</dbReference>
<evidence type="ECO:0000256" key="1">
    <source>
        <dbReference type="SAM" id="Phobius"/>
    </source>
</evidence>
<organism evidence="4 5">
    <name type="scientific">Thermobacillus xylanilyticus</name>
    <dbReference type="NCBI Taxonomy" id="76633"/>
    <lineage>
        <taxon>Bacteria</taxon>
        <taxon>Bacillati</taxon>
        <taxon>Bacillota</taxon>
        <taxon>Bacilli</taxon>
        <taxon>Bacillales</taxon>
        <taxon>Paenibacillaceae</taxon>
        <taxon>Thermobacillus</taxon>
    </lineage>
</organism>
<feature type="domain" description="EAL" evidence="2">
    <location>
        <begin position="483"/>
        <end position="738"/>
    </location>
</feature>
<keyword evidence="1" id="KW-0812">Transmembrane</keyword>
<dbReference type="SUPFAM" id="SSF55073">
    <property type="entry name" value="Nucleotide cyclase"/>
    <property type="match status" value="1"/>
</dbReference>